<dbReference type="Gene3D" id="1.20.58.60">
    <property type="match status" value="1"/>
</dbReference>
<dbReference type="Proteomes" id="UP000230750">
    <property type="component" value="Unassembled WGS sequence"/>
</dbReference>
<dbReference type="STRING" id="307972.A0A2G8LQ49"/>
<dbReference type="AlphaFoldDB" id="A0A2G8LQ49"/>
<gene>
    <name evidence="2" type="ORF">BSL78_00662</name>
</gene>
<reference evidence="2 3" key="1">
    <citation type="journal article" date="2017" name="PLoS Biol.">
        <title>The sea cucumber genome provides insights into morphological evolution and visceral regeneration.</title>
        <authorList>
            <person name="Zhang X."/>
            <person name="Sun L."/>
            <person name="Yuan J."/>
            <person name="Sun Y."/>
            <person name="Gao Y."/>
            <person name="Zhang L."/>
            <person name="Li S."/>
            <person name="Dai H."/>
            <person name="Hamel J.F."/>
            <person name="Liu C."/>
            <person name="Yu Y."/>
            <person name="Liu S."/>
            <person name="Lin W."/>
            <person name="Guo K."/>
            <person name="Jin S."/>
            <person name="Xu P."/>
            <person name="Storey K.B."/>
            <person name="Huan P."/>
            <person name="Zhang T."/>
            <person name="Zhou Y."/>
            <person name="Zhang J."/>
            <person name="Lin C."/>
            <person name="Li X."/>
            <person name="Xing L."/>
            <person name="Huo D."/>
            <person name="Sun M."/>
            <person name="Wang L."/>
            <person name="Mercier A."/>
            <person name="Li F."/>
            <person name="Yang H."/>
            <person name="Xiang J."/>
        </authorList>
    </citation>
    <scope>NUCLEOTIDE SEQUENCE [LARGE SCALE GENOMIC DNA]</scope>
    <source>
        <strain evidence="2">Shaxun</strain>
        <tissue evidence="2">Muscle</tissue>
    </source>
</reference>
<evidence type="ECO:0008006" key="4">
    <source>
        <dbReference type="Google" id="ProtNLM"/>
    </source>
</evidence>
<evidence type="ECO:0000256" key="1">
    <source>
        <dbReference type="ARBA" id="ARBA00022658"/>
    </source>
</evidence>
<accession>A0A2G8LQ49</accession>
<evidence type="ECO:0000313" key="3">
    <source>
        <dbReference type="Proteomes" id="UP000230750"/>
    </source>
</evidence>
<dbReference type="PANTHER" id="PTHR22826:SF211">
    <property type="entry name" value="LD43457P"/>
    <property type="match status" value="1"/>
</dbReference>
<dbReference type="EMBL" id="MRZV01000013">
    <property type="protein sequence ID" value="PIK62344.1"/>
    <property type="molecule type" value="Genomic_DNA"/>
</dbReference>
<dbReference type="PANTHER" id="PTHR22826">
    <property type="entry name" value="RHO GUANINE EXCHANGE FACTOR-RELATED"/>
    <property type="match status" value="1"/>
</dbReference>
<sequence>MLSRDQMAPKMPEDQLILSEVAVYTGGRDLDGRPIISFPSRHHASLESKVKASGLDHILRYFAELASPRDRAHGLAFVADLRFSSVEFVSLLKSALNSLQAEMQAAGGKSVFYAIQPQNKKTMKDTMTILGLRVSKEEETSCWLHRYFSGTILREFPRMLDEVSSALDRLTNLEEVQLGASQTELEETLQKTKRCYEEAVIECNLPSTCEKCTDLLQKLKHSEDDPIFNEVAQKAVFRDTYNHVKDCMASLNEMKSRMDHVWKTAESKINLLLSAMEYSAQLKQLIKWFTKDSKKLLREREIGDTPGRAEALKNHFEAAELPLAEEKIANAEQLVEKIQAMVVTSPQQGALDVKNQARRLLKILKEFRKRLDEKEDFVIAVCDYYTLCDEVGINGYWMKQSGDGGREGGLGLGEG</sequence>
<comment type="caution">
    <text evidence="2">The sequence shown here is derived from an EMBL/GenBank/DDBJ whole genome shotgun (WGS) entry which is preliminary data.</text>
</comment>
<keyword evidence="1" id="KW-0344">Guanine-nucleotide releasing factor</keyword>
<dbReference type="InterPro" id="IPR051336">
    <property type="entry name" value="RhoGEF_Guanine_NuclExch_SF"/>
</dbReference>
<dbReference type="GO" id="GO:0005085">
    <property type="term" value="F:guanyl-nucleotide exchange factor activity"/>
    <property type="evidence" value="ECO:0007669"/>
    <property type="project" value="UniProtKB-KW"/>
</dbReference>
<evidence type="ECO:0000313" key="2">
    <source>
        <dbReference type="EMBL" id="PIK62344.1"/>
    </source>
</evidence>
<dbReference type="OrthoDB" id="10004999at2759"/>
<name>A0A2G8LQ49_STIJA</name>
<proteinExistence type="predicted"/>
<keyword evidence="3" id="KW-1185">Reference proteome</keyword>
<organism evidence="2 3">
    <name type="scientific">Stichopus japonicus</name>
    <name type="common">Sea cucumber</name>
    <dbReference type="NCBI Taxonomy" id="307972"/>
    <lineage>
        <taxon>Eukaryota</taxon>
        <taxon>Metazoa</taxon>
        <taxon>Echinodermata</taxon>
        <taxon>Eleutherozoa</taxon>
        <taxon>Echinozoa</taxon>
        <taxon>Holothuroidea</taxon>
        <taxon>Aspidochirotacea</taxon>
        <taxon>Aspidochirotida</taxon>
        <taxon>Stichopodidae</taxon>
        <taxon>Apostichopus</taxon>
    </lineage>
</organism>
<protein>
    <recommendedName>
        <fullName evidence="4">CRAL-TRIO domain-containing protein</fullName>
    </recommendedName>
</protein>
<dbReference type="GO" id="GO:0005737">
    <property type="term" value="C:cytoplasm"/>
    <property type="evidence" value="ECO:0007669"/>
    <property type="project" value="TreeGrafter"/>
</dbReference>